<evidence type="ECO:0000259" key="2">
    <source>
        <dbReference type="Pfam" id="PF13193"/>
    </source>
</evidence>
<feature type="domain" description="AMP-binding enzyme C-terminal" evidence="2">
    <location>
        <begin position="437"/>
        <end position="509"/>
    </location>
</feature>
<feature type="domain" description="AMP-dependent synthetase/ligase" evidence="1">
    <location>
        <begin position="15"/>
        <end position="377"/>
    </location>
</feature>
<dbReference type="InterPro" id="IPR045851">
    <property type="entry name" value="AMP-bd_C_sf"/>
</dbReference>
<reference evidence="3 4" key="1">
    <citation type="journal article" date="2012" name="Science">
        <title>Ecological populations of bacteria act as socially cohesive units of antibiotic production and resistance.</title>
        <authorList>
            <person name="Cordero O.X."/>
            <person name="Wildschutte H."/>
            <person name="Kirkup B."/>
            <person name="Proehl S."/>
            <person name="Ngo L."/>
            <person name="Hussain F."/>
            <person name="Le Roux F."/>
            <person name="Mincer T."/>
            <person name="Polz M.F."/>
        </authorList>
    </citation>
    <scope>NUCLEOTIDE SEQUENCE [LARGE SCALE GENOMIC DNA]</scope>
    <source>
        <strain evidence="3 4">ZF-129</strain>
    </source>
</reference>
<dbReference type="eggNOG" id="COG1020">
    <property type="taxonomic scope" value="Bacteria"/>
</dbReference>
<dbReference type="PANTHER" id="PTHR45527:SF1">
    <property type="entry name" value="FATTY ACID SYNTHASE"/>
    <property type="match status" value="1"/>
</dbReference>
<dbReference type="PANTHER" id="PTHR45527">
    <property type="entry name" value="NONRIBOSOMAL PEPTIDE SYNTHETASE"/>
    <property type="match status" value="1"/>
</dbReference>
<dbReference type="Proteomes" id="UP000094741">
    <property type="component" value="Unassembled WGS sequence"/>
</dbReference>
<proteinExistence type="predicted"/>
<dbReference type="GO" id="GO:0031177">
    <property type="term" value="F:phosphopantetheine binding"/>
    <property type="evidence" value="ECO:0007669"/>
    <property type="project" value="TreeGrafter"/>
</dbReference>
<comment type="caution">
    <text evidence="3">The sequence shown here is derived from an EMBL/GenBank/DDBJ whole genome shotgun (WGS) entry which is preliminary data.</text>
</comment>
<gene>
    <name evidence="3" type="ORF">A1QO_10595</name>
</gene>
<dbReference type="GO" id="GO:0043041">
    <property type="term" value="P:amino acid activation for nonribosomal peptide biosynthetic process"/>
    <property type="evidence" value="ECO:0007669"/>
    <property type="project" value="TreeGrafter"/>
</dbReference>
<dbReference type="InterPro" id="IPR042099">
    <property type="entry name" value="ANL_N_sf"/>
</dbReference>
<organism evidence="3 4">
    <name type="scientific">Vibrio genomosp. F10 str. ZF-129</name>
    <dbReference type="NCBI Taxonomy" id="1187848"/>
    <lineage>
        <taxon>Bacteria</taxon>
        <taxon>Pseudomonadati</taxon>
        <taxon>Pseudomonadota</taxon>
        <taxon>Gammaproteobacteria</taxon>
        <taxon>Vibrionales</taxon>
        <taxon>Vibrionaceae</taxon>
        <taxon>Vibrio</taxon>
    </lineage>
</organism>
<dbReference type="GO" id="GO:0005737">
    <property type="term" value="C:cytoplasm"/>
    <property type="evidence" value="ECO:0007669"/>
    <property type="project" value="TreeGrafter"/>
</dbReference>
<dbReference type="Gene3D" id="3.30.300.30">
    <property type="match status" value="1"/>
</dbReference>
<name>A0A1E5BDA4_9VIBR</name>
<dbReference type="InterPro" id="IPR020845">
    <property type="entry name" value="AMP-binding_CS"/>
</dbReference>
<accession>A0A1E5BDA4</accession>
<dbReference type="STRING" id="1187848.A1QO_10595"/>
<evidence type="ECO:0000313" key="4">
    <source>
        <dbReference type="Proteomes" id="UP000094741"/>
    </source>
</evidence>
<dbReference type="Pfam" id="PF13193">
    <property type="entry name" value="AMP-binding_C"/>
    <property type="match status" value="1"/>
</dbReference>
<dbReference type="GO" id="GO:0044550">
    <property type="term" value="P:secondary metabolite biosynthetic process"/>
    <property type="evidence" value="ECO:0007669"/>
    <property type="project" value="TreeGrafter"/>
</dbReference>
<dbReference type="CDD" id="cd05930">
    <property type="entry name" value="A_NRPS"/>
    <property type="match status" value="1"/>
</dbReference>
<dbReference type="InterPro" id="IPR025110">
    <property type="entry name" value="AMP-bd_C"/>
</dbReference>
<dbReference type="AlphaFoldDB" id="A0A1E5BDA4"/>
<evidence type="ECO:0000313" key="3">
    <source>
        <dbReference type="EMBL" id="OEE33121.1"/>
    </source>
</evidence>
<dbReference type="SUPFAM" id="SSF56801">
    <property type="entry name" value="Acetyl-CoA synthetase-like"/>
    <property type="match status" value="1"/>
</dbReference>
<dbReference type="EMBL" id="AJYQ02000107">
    <property type="protein sequence ID" value="OEE33121.1"/>
    <property type="molecule type" value="Genomic_DNA"/>
</dbReference>
<dbReference type="OrthoDB" id="5817163at2"/>
<dbReference type="RefSeq" id="WP_017040899.1">
    <property type="nucleotide sequence ID" value="NZ_AJYQ02000107.1"/>
</dbReference>
<evidence type="ECO:0000259" key="1">
    <source>
        <dbReference type="Pfam" id="PF00501"/>
    </source>
</evidence>
<dbReference type="Pfam" id="PF00501">
    <property type="entry name" value="AMP-binding"/>
    <property type="match status" value="1"/>
</dbReference>
<dbReference type="InterPro" id="IPR010071">
    <property type="entry name" value="AA_adenyl_dom"/>
</dbReference>
<dbReference type="Gene3D" id="3.40.50.12780">
    <property type="entry name" value="N-terminal domain of ligase-like"/>
    <property type="match status" value="1"/>
</dbReference>
<evidence type="ECO:0008006" key="5">
    <source>
        <dbReference type="Google" id="ProtNLM"/>
    </source>
</evidence>
<dbReference type="NCBIfam" id="TIGR01733">
    <property type="entry name" value="AA-adenyl-dom"/>
    <property type="match status" value="1"/>
</dbReference>
<protein>
    <recommendedName>
        <fullName evidence="5">D-alanine--poly(Phosphoribitol) ligase</fullName>
    </recommendedName>
</protein>
<dbReference type="PROSITE" id="PS00455">
    <property type="entry name" value="AMP_BINDING"/>
    <property type="match status" value="1"/>
</dbReference>
<dbReference type="InterPro" id="IPR000873">
    <property type="entry name" value="AMP-dep_synth/lig_dom"/>
</dbReference>
<sequence length="521" mass="59096">MRIKKYNYNLGLLFDDIASEQSSQVAIKFTDNTAVSYQNLKESSNSIARYMLNHGVKSGDIVAIFNEKTQYSYSIMIACLKIGATYTNLDPNSPIERLHKMLQVCEPKHYFVNDDKYVRKLGDVQVLKECITLYSSKLFTEELKLLGTDSLTESEYVNGDMAAYLMFTSGSTGFPKGVIISHASVLNFIHWAKTTFKITSDDVLTNLNPMHFDNSVFDFYASLFNGAAMIAVPEPTLRVPRTLLDTLNPLNPTIWFSVPSLLVYITKMRAWKEADLSKLRTVSFGGEGYPKSQLRALWAIMGERVNLVNVYGPTEGTCICSSYPVSKSDLEVDELLPLGPLAPNFDFLIMTNKQEKVDPGEIGELCLIGPNVAKGYYNNWEKSQEVFIRNPYCKAYNQIMYRTGDLVKFDEHENMLYFCGRTDNQIKRMGYRIELEEIEAALGSLEQVNESAIVYHKMEESNGKIIACVCGDYSCEAQILLDLRDLLPMYMIPNEVVFLRDLPKNQNGKIDRLALKKEFCK</sequence>